<dbReference type="Gene3D" id="1.10.10.60">
    <property type="entry name" value="Homeodomain-like"/>
    <property type="match status" value="2"/>
</dbReference>
<name>A0A1S2LH37_9BACI</name>
<dbReference type="AlphaFoldDB" id="A0A1S2LH37"/>
<dbReference type="SUPFAM" id="SSF46689">
    <property type="entry name" value="Homeodomain-like"/>
    <property type="match status" value="2"/>
</dbReference>
<keyword evidence="6" id="KW-1185">Reference proteome</keyword>
<dbReference type="PANTHER" id="PTHR43280">
    <property type="entry name" value="ARAC-FAMILY TRANSCRIPTIONAL REGULATOR"/>
    <property type="match status" value="1"/>
</dbReference>
<dbReference type="Gene3D" id="2.60.120.10">
    <property type="entry name" value="Jelly Rolls"/>
    <property type="match status" value="1"/>
</dbReference>
<keyword evidence="2" id="KW-0238">DNA-binding</keyword>
<keyword evidence="3" id="KW-0804">Transcription</keyword>
<evidence type="ECO:0000313" key="5">
    <source>
        <dbReference type="EMBL" id="OIJ10815.1"/>
    </source>
</evidence>
<dbReference type="Proteomes" id="UP000180098">
    <property type="component" value="Unassembled WGS sequence"/>
</dbReference>
<dbReference type="RefSeq" id="WP_071313817.1">
    <property type="nucleotide sequence ID" value="NZ_MLQQ01000037.1"/>
</dbReference>
<evidence type="ECO:0000256" key="3">
    <source>
        <dbReference type="ARBA" id="ARBA00023163"/>
    </source>
</evidence>
<evidence type="ECO:0000259" key="4">
    <source>
        <dbReference type="PROSITE" id="PS01124"/>
    </source>
</evidence>
<dbReference type="InterPro" id="IPR003313">
    <property type="entry name" value="AraC-bd"/>
</dbReference>
<proteinExistence type="predicted"/>
<dbReference type="Pfam" id="PF02311">
    <property type="entry name" value="AraC_binding"/>
    <property type="match status" value="1"/>
</dbReference>
<dbReference type="InterPro" id="IPR018062">
    <property type="entry name" value="HTH_AraC-typ_CS"/>
</dbReference>
<dbReference type="PROSITE" id="PS01124">
    <property type="entry name" value="HTH_ARAC_FAMILY_2"/>
    <property type="match status" value="1"/>
</dbReference>
<dbReference type="PANTHER" id="PTHR43280:SF26">
    <property type="entry name" value="ARAC-FAMILY TRANSCRIPTIONAL REGULATOR"/>
    <property type="match status" value="1"/>
</dbReference>
<evidence type="ECO:0000256" key="1">
    <source>
        <dbReference type="ARBA" id="ARBA00023015"/>
    </source>
</evidence>
<feature type="domain" description="HTH araC/xylS-type" evidence="4">
    <location>
        <begin position="139"/>
        <end position="237"/>
    </location>
</feature>
<keyword evidence="1" id="KW-0805">Transcription regulation</keyword>
<dbReference type="GO" id="GO:0043565">
    <property type="term" value="F:sequence-specific DNA binding"/>
    <property type="evidence" value="ECO:0007669"/>
    <property type="project" value="InterPro"/>
</dbReference>
<evidence type="ECO:0000313" key="6">
    <source>
        <dbReference type="Proteomes" id="UP000180098"/>
    </source>
</evidence>
<dbReference type="InterPro" id="IPR009057">
    <property type="entry name" value="Homeodomain-like_sf"/>
</dbReference>
<dbReference type="Pfam" id="PF12833">
    <property type="entry name" value="HTH_18"/>
    <property type="match status" value="1"/>
</dbReference>
<dbReference type="SUPFAM" id="SSF51182">
    <property type="entry name" value="RmlC-like cupins"/>
    <property type="match status" value="1"/>
</dbReference>
<dbReference type="InterPro" id="IPR014710">
    <property type="entry name" value="RmlC-like_jellyroll"/>
</dbReference>
<protein>
    <recommendedName>
        <fullName evidence="4">HTH araC/xylS-type domain-containing protein</fullName>
    </recommendedName>
</protein>
<dbReference type="GO" id="GO:0003700">
    <property type="term" value="F:DNA-binding transcription factor activity"/>
    <property type="evidence" value="ECO:0007669"/>
    <property type="project" value="InterPro"/>
</dbReference>
<gene>
    <name evidence="5" type="ORF">BKP35_13105</name>
</gene>
<dbReference type="PROSITE" id="PS00041">
    <property type="entry name" value="HTH_ARAC_FAMILY_1"/>
    <property type="match status" value="1"/>
</dbReference>
<sequence length="239" mass="28407">MSTIKKTICERRSYSNVKNEHVHDYYQLLIPLHGDLHIGTSQKQITLNEQRLLFLPPHCEHSYYSLERNEFIVLDIPYFLLAKVNNINIDPQGQVIDINDYWQAIRSLLLNELNEKGKHSRVHDLMHYISQLLAENNLPRSIQHIHDNYDQPISTENLAALEHYQVAYYGQWFKEQYQMSPKKYIQTLRLKKAKQLLLETNLTLLSIANLVGYEYQSSLTRLFQQFEQMTPQQYRKSKK</sequence>
<evidence type="ECO:0000256" key="2">
    <source>
        <dbReference type="ARBA" id="ARBA00023125"/>
    </source>
</evidence>
<accession>A0A1S2LH37</accession>
<dbReference type="InterPro" id="IPR018060">
    <property type="entry name" value="HTH_AraC"/>
</dbReference>
<reference evidence="5 6" key="1">
    <citation type="submission" date="2016-10" db="EMBL/GenBank/DDBJ databases">
        <title>Draft genome sequences of four alkaliphilic bacteria belonging to the Anaerobacillus genus.</title>
        <authorList>
            <person name="Bassil N.M."/>
            <person name="Lloyd J.R."/>
        </authorList>
    </citation>
    <scope>NUCLEOTIDE SEQUENCE [LARGE SCALE GENOMIC DNA]</scope>
    <source>
        <strain evidence="5 6">DSM 15340</strain>
    </source>
</reference>
<dbReference type="EMBL" id="MLQQ01000037">
    <property type="protein sequence ID" value="OIJ10815.1"/>
    <property type="molecule type" value="Genomic_DNA"/>
</dbReference>
<dbReference type="InterPro" id="IPR011051">
    <property type="entry name" value="RmlC_Cupin_sf"/>
</dbReference>
<organism evidence="5 6">
    <name type="scientific">Anaerobacillus arseniciselenatis</name>
    <dbReference type="NCBI Taxonomy" id="85682"/>
    <lineage>
        <taxon>Bacteria</taxon>
        <taxon>Bacillati</taxon>
        <taxon>Bacillota</taxon>
        <taxon>Bacilli</taxon>
        <taxon>Bacillales</taxon>
        <taxon>Bacillaceae</taxon>
        <taxon>Anaerobacillus</taxon>
    </lineage>
</organism>
<dbReference type="SMART" id="SM00342">
    <property type="entry name" value="HTH_ARAC"/>
    <property type="match status" value="1"/>
</dbReference>
<comment type="caution">
    <text evidence="5">The sequence shown here is derived from an EMBL/GenBank/DDBJ whole genome shotgun (WGS) entry which is preliminary data.</text>
</comment>